<dbReference type="EMBL" id="JTHE03000080">
    <property type="protein sequence ID" value="MCM1983966.1"/>
    <property type="molecule type" value="Genomic_DNA"/>
</dbReference>
<dbReference type="InterPro" id="IPR011335">
    <property type="entry name" value="Restrct_endonuc-II-like"/>
</dbReference>
<dbReference type="SUPFAM" id="SSF52980">
    <property type="entry name" value="Restriction endonuclease-like"/>
    <property type="match status" value="1"/>
</dbReference>
<name>A0ABD4T685_9CYAN</name>
<keyword evidence="3" id="KW-1185">Reference proteome</keyword>
<keyword evidence="2" id="KW-0540">Nuclease</keyword>
<dbReference type="Gene3D" id="3.90.1570.10">
    <property type="entry name" value="tt1808, chain A"/>
    <property type="match status" value="1"/>
</dbReference>
<dbReference type="Pfam" id="PF05685">
    <property type="entry name" value="Uma2"/>
    <property type="match status" value="1"/>
</dbReference>
<keyword evidence="2" id="KW-0255">Endonuclease</keyword>
<organism evidence="2 3">
    <name type="scientific">Lyngbya confervoides BDU141951</name>
    <dbReference type="NCBI Taxonomy" id="1574623"/>
    <lineage>
        <taxon>Bacteria</taxon>
        <taxon>Bacillati</taxon>
        <taxon>Cyanobacteriota</taxon>
        <taxon>Cyanophyceae</taxon>
        <taxon>Oscillatoriophycideae</taxon>
        <taxon>Oscillatoriales</taxon>
        <taxon>Microcoleaceae</taxon>
        <taxon>Lyngbya</taxon>
    </lineage>
</organism>
<keyword evidence="2" id="KW-0378">Hydrolase</keyword>
<dbReference type="CDD" id="cd06260">
    <property type="entry name" value="DUF820-like"/>
    <property type="match status" value="1"/>
</dbReference>
<sequence length="195" mass="21677">MIASPSFLTPEEYFDWEAAQPERHEYFDGATYAMAGGTLAHGRIGLNISAFLNAQVRSRQCLTFNSDCRVGISEAGPFTYPDVSVSCDERDRTAQQFIQHPCLIVEVLSASTEAYDRGRKFELYRQLPSLQEYMLVGSETKTVELFRRDEAGAWRFFVYGEGHEVTLASVGVTLSVDQIYADVAIAPLGGVQLLS</sequence>
<feature type="domain" description="Putative restriction endonuclease" evidence="1">
    <location>
        <begin position="10"/>
        <end position="175"/>
    </location>
</feature>
<dbReference type="Proteomes" id="UP000031561">
    <property type="component" value="Unassembled WGS sequence"/>
</dbReference>
<dbReference type="PANTHER" id="PTHR36558">
    <property type="entry name" value="GLR1098 PROTEIN"/>
    <property type="match status" value="1"/>
</dbReference>
<dbReference type="RefSeq" id="WP_166282806.1">
    <property type="nucleotide sequence ID" value="NZ_JTHE03000080.1"/>
</dbReference>
<dbReference type="PANTHER" id="PTHR36558:SF1">
    <property type="entry name" value="RESTRICTION ENDONUCLEASE DOMAIN-CONTAINING PROTEIN-RELATED"/>
    <property type="match status" value="1"/>
</dbReference>
<dbReference type="GO" id="GO:0004519">
    <property type="term" value="F:endonuclease activity"/>
    <property type="evidence" value="ECO:0007669"/>
    <property type="project" value="UniProtKB-KW"/>
</dbReference>
<reference evidence="2 3" key="1">
    <citation type="journal article" date="2015" name="Genome Announc.">
        <title>Draft Genome Sequence of Filamentous Marine Cyanobacterium Lyngbya confervoides Strain BDU141951.</title>
        <authorList>
            <person name="Chandrababunaidu M.M."/>
            <person name="Sen D."/>
            <person name="Tripathy S."/>
        </authorList>
    </citation>
    <scope>NUCLEOTIDE SEQUENCE [LARGE SCALE GENOMIC DNA]</scope>
    <source>
        <strain evidence="2 3">BDU141951</strain>
    </source>
</reference>
<evidence type="ECO:0000259" key="1">
    <source>
        <dbReference type="Pfam" id="PF05685"/>
    </source>
</evidence>
<accession>A0ABD4T685</accession>
<dbReference type="AlphaFoldDB" id="A0ABD4T685"/>
<dbReference type="InterPro" id="IPR008538">
    <property type="entry name" value="Uma2"/>
</dbReference>
<comment type="caution">
    <text evidence="2">The sequence shown here is derived from an EMBL/GenBank/DDBJ whole genome shotgun (WGS) entry which is preliminary data.</text>
</comment>
<gene>
    <name evidence="2" type="ORF">QQ91_0014175</name>
</gene>
<evidence type="ECO:0000313" key="2">
    <source>
        <dbReference type="EMBL" id="MCM1983966.1"/>
    </source>
</evidence>
<proteinExistence type="predicted"/>
<protein>
    <submittedName>
        <fullName evidence="2">Uma2 family endonuclease</fullName>
    </submittedName>
</protein>
<evidence type="ECO:0000313" key="3">
    <source>
        <dbReference type="Proteomes" id="UP000031561"/>
    </source>
</evidence>
<dbReference type="InterPro" id="IPR012296">
    <property type="entry name" value="Nuclease_put_TT1808"/>
</dbReference>